<name>A0A2T4DCK2_9BACT</name>
<protein>
    <recommendedName>
        <fullName evidence="3">TonB-dependent receptor</fullName>
    </recommendedName>
</protein>
<dbReference type="EMBL" id="PYVU01000351">
    <property type="protein sequence ID" value="PTB91554.1"/>
    <property type="molecule type" value="Genomic_DNA"/>
</dbReference>
<evidence type="ECO:0000313" key="2">
    <source>
        <dbReference type="Proteomes" id="UP000240608"/>
    </source>
</evidence>
<sequence length="77" mass="8703">MFDRLFGGSYVQIIPNGFVTLDFGGRFTKNENPNIPVQQQRYSSFEFDQQINMNAVGKVGEKLAVTANFANNNSFDF</sequence>
<evidence type="ECO:0008006" key="3">
    <source>
        <dbReference type="Google" id="ProtNLM"/>
    </source>
</evidence>
<dbReference type="AlphaFoldDB" id="A0A2T4DCK2"/>
<organism evidence="1 2">
    <name type="scientific">Marivirga lumbricoides</name>
    <dbReference type="NCBI Taxonomy" id="1046115"/>
    <lineage>
        <taxon>Bacteria</taxon>
        <taxon>Pseudomonadati</taxon>
        <taxon>Bacteroidota</taxon>
        <taxon>Cytophagia</taxon>
        <taxon>Cytophagales</taxon>
        <taxon>Marivirgaceae</taxon>
        <taxon>Marivirga</taxon>
    </lineage>
</organism>
<evidence type="ECO:0000313" key="1">
    <source>
        <dbReference type="EMBL" id="PTB91554.1"/>
    </source>
</evidence>
<reference evidence="1 2" key="1">
    <citation type="submission" date="2018-03" db="EMBL/GenBank/DDBJ databases">
        <title>Cross-interface Injection: A General Nanoliter Liquid Handling Method Applied to Single Cells Genome Amplification Automated Nanoliter Liquid Handling Applied to Single Cell Multiple Displacement Amplification.</title>
        <authorList>
            <person name="Yun J."/>
            <person name="Xu P."/>
            <person name="Xu J."/>
            <person name="Dai X."/>
            <person name="Wang Y."/>
            <person name="Zheng X."/>
            <person name="Cao C."/>
            <person name="Yi Q."/>
            <person name="Zhu Y."/>
            <person name="Wang L."/>
            <person name="Dong Z."/>
            <person name="Huang Y."/>
            <person name="Huang L."/>
            <person name="Du W."/>
        </authorList>
    </citation>
    <scope>NUCLEOTIDE SEQUENCE [LARGE SCALE GENOMIC DNA]</scope>
    <source>
        <strain evidence="1 2">Z-D1-2</strain>
    </source>
</reference>
<accession>A0A2T4DCK2</accession>
<dbReference type="Proteomes" id="UP000240608">
    <property type="component" value="Unassembled WGS sequence"/>
</dbReference>
<gene>
    <name evidence="1" type="ORF">C9994_15340</name>
</gene>
<comment type="caution">
    <text evidence="1">The sequence shown here is derived from an EMBL/GenBank/DDBJ whole genome shotgun (WGS) entry which is preliminary data.</text>
</comment>
<proteinExistence type="predicted"/>
<feature type="non-terminal residue" evidence="1">
    <location>
        <position position="77"/>
    </location>
</feature>